<dbReference type="Proteomes" id="UP000605427">
    <property type="component" value="Unassembled WGS sequence"/>
</dbReference>
<dbReference type="EMBL" id="BMDD01000005">
    <property type="protein sequence ID" value="GGH84757.1"/>
    <property type="molecule type" value="Genomic_DNA"/>
</dbReference>
<dbReference type="RefSeq" id="WP_172241510.1">
    <property type="nucleotide sequence ID" value="NZ_BMDD01000005.1"/>
</dbReference>
<name>A0ABQ2A5T5_9BACL</name>
<sequence>MDLVFESEQKAVIKELLGEEITCSTQELEGIFEEEIFEIAAEINYTGNVQNSTREFSKNLKQRIELKKLKQ</sequence>
<comment type="caution">
    <text evidence="1">The sequence shown here is derived from an EMBL/GenBank/DDBJ whole genome shotgun (WGS) entry which is preliminary data.</text>
</comment>
<gene>
    <name evidence="1" type="ORF">GCM10007362_40570</name>
</gene>
<proteinExistence type="predicted"/>
<organism evidence="1 2">
    <name type="scientific">Saccharibacillus endophyticus</name>
    <dbReference type="NCBI Taxonomy" id="2060666"/>
    <lineage>
        <taxon>Bacteria</taxon>
        <taxon>Bacillati</taxon>
        <taxon>Bacillota</taxon>
        <taxon>Bacilli</taxon>
        <taxon>Bacillales</taxon>
        <taxon>Paenibacillaceae</taxon>
        <taxon>Saccharibacillus</taxon>
    </lineage>
</organism>
<accession>A0ABQ2A5T5</accession>
<evidence type="ECO:0000313" key="1">
    <source>
        <dbReference type="EMBL" id="GGH84757.1"/>
    </source>
</evidence>
<protein>
    <submittedName>
        <fullName evidence="1">Uncharacterized protein</fullName>
    </submittedName>
</protein>
<evidence type="ECO:0000313" key="2">
    <source>
        <dbReference type="Proteomes" id="UP000605427"/>
    </source>
</evidence>
<keyword evidence="2" id="KW-1185">Reference proteome</keyword>
<reference evidence="2" key="1">
    <citation type="journal article" date="2019" name="Int. J. Syst. Evol. Microbiol.">
        <title>The Global Catalogue of Microorganisms (GCM) 10K type strain sequencing project: providing services to taxonomists for standard genome sequencing and annotation.</title>
        <authorList>
            <consortium name="The Broad Institute Genomics Platform"/>
            <consortium name="The Broad Institute Genome Sequencing Center for Infectious Disease"/>
            <person name="Wu L."/>
            <person name="Ma J."/>
        </authorList>
    </citation>
    <scope>NUCLEOTIDE SEQUENCE [LARGE SCALE GENOMIC DNA]</scope>
    <source>
        <strain evidence="2">CCM 8702</strain>
    </source>
</reference>